<keyword evidence="7" id="KW-1185">Reference proteome</keyword>
<evidence type="ECO:0000256" key="4">
    <source>
        <dbReference type="ARBA" id="ARBA00023163"/>
    </source>
</evidence>
<dbReference type="PANTHER" id="PTHR30537">
    <property type="entry name" value="HTH-TYPE TRANSCRIPTIONAL REGULATOR"/>
    <property type="match status" value="1"/>
</dbReference>
<dbReference type="Gene3D" id="3.40.190.10">
    <property type="entry name" value="Periplasmic binding protein-like II"/>
    <property type="match status" value="2"/>
</dbReference>
<dbReference type="PANTHER" id="PTHR30537:SF79">
    <property type="entry name" value="TRANSCRIPTIONAL REGULATOR-RELATED"/>
    <property type="match status" value="1"/>
</dbReference>
<dbReference type="Pfam" id="PF03466">
    <property type="entry name" value="LysR_substrate"/>
    <property type="match status" value="1"/>
</dbReference>
<dbReference type="RefSeq" id="WP_255390912.1">
    <property type="nucleotide sequence ID" value="NZ_CP101509.1"/>
</dbReference>
<dbReference type="SUPFAM" id="SSF53850">
    <property type="entry name" value="Periplasmic binding protein-like II"/>
    <property type="match status" value="1"/>
</dbReference>
<dbReference type="EMBL" id="CP101509">
    <property type="protein sequence ID" value="UTV29594.1"/>
    <property type="molecule type" value="Genomic_DNA"/>
</dbReference>
<keyword evidence="2" id="KW-0805">Transcription regulation</keyword>
<dbReference type="InterPro" id="IPR005119">
    <property type="entry name" value="LysR_subst-bd"/>
</dbReference>
<protein>
    <submittedName>
        <fullName evidence="6">LysR substrate-binding domain-containing protein</fullName>
    </submittedName>
</protein>
<feature type="domain" description="HTH lysR-type" evidence="5">
    <location>
        <begin position="1"/>
        <end position="63"/>
    </location>
</feature>
<evidence type="ECO:0000256" key="3">
    <source>
        <dbReference type="ARBA" id="ARBA00023125"/>
    </source>
</evidence>
<dbReference type="Proteomes" id="UP001057998">
    <property type="component" value="Chromosome 2"/>
</dbReference>
<gene>
    <name evidence="6" type="ORF">NNL38_21510</name>
</gene>
<dbReference type="SUPFAM" id="SSF46785">
    <property type="entry name" value="Winged helix' DNA-binding domain"/>
    <property type="match status" value="1"/>
</dbReference>
<dbReference type="CDD" id="cd08432">
    <property type="entry name" value="PBP2_GcdR_TrpI_HvrB_AmpR_like"/>
    <property type="match status" value="1"/>
</dbReference>
<keyword evidence="4" id="KW-0804">Transcription</keyword>
<dbReference type="Pfam" id="PF00126">
    <property type="entry name" value="HTH_1"/>
    <property type="match status" value="1"/>
</dbReference>
<dbReference type="InterPro" id="IPR058163">
    <property type="entry name" value="LysR-type_TF_proteobact-type"/>
</dbReference>
<dbReference type="InterPro" id="IPR036390">
    <property type="entry name" value="WH_DNA-bd_sf"/>
</dbReference>
<evidence type="ECO:0000313" key="7">
    <source>
        <dbReference type="Proteomes" id="UP001057998"/>
    </source>
</evidence>
<dbReference type="PRINTS" id="PR00039">
    <property type="entry name" value="HTHLYSR"/>
</dbReference>
<name>A0ABY5GKF0_9GAMM</name>
<dbReference type="PROSITE" id="PS50931">
    <property type="entry name" value="HTH_LYSR"/>
    <property type="match status" value="1"/>
</dbReference>
<proteinExistence type="inferred from homology"/>
<accession>A0ABY5GKF0</accession>
<reference evidence="6" key="1">
    <citation type="submission" date="2022-07" db="EMBL/GenBank/DDBJ databases">
        <title>Genome sequencing of Photobacterium atrarenae GJH2-4.</title>
        <authorList>
            <person name="Park S.-J."/>
        </authorList>
    </citation>
    <scope>NUCLEOTIDE SEQUENCE</scope>
    <source>
        <strain evidence="6">GJH2-4</strain>
    </source>
</reference>
<comment type="similarity">
    <text evidence="1">Belongs to the LysR transcriptional regulatory family.</text>
</comment>
<dbReference type="InterPro" id="IPR000847">
    <property type="entry name" value="LysR_HTH_N"/>
</dbReference>
<sequence>MDERLRWLAGLRYFESAARLSSYSKAAQELHVSQAAVSQKIRQLEDGLHCKLFVRQGREMVLTRKGKTLYQQVTSGFEHIISGLNAIQSEPVEGMLAVNTTPSFASRWLMPKLWKFTMQHPNIPIRVYATTDDPDIKYGTIDVAIRQGYDKQLGEGIEQTILYEEPVYPICSPELAQSLKLEQPEQLLKCWLIHGVETKSFTWERWFQMAGVTMPKDQVQWMEVSTFDMGLSAVMAGHGACLGTESLAGDFIDRGLLVKPFDIGMTPGVRYTVYHDPHSSRRARIQAFTDWLHQEVAHGGAGQNVNL</sequence>
<evidence type="ECO:0000259" key="5">
    <source>
        <dbReference type="PROSITE" id="PS50931"/>
    </source>
</evidence>
<keyword evidence="3" id="KW-0238">DNA-binding</keyword>
<evidence type="ECO:0000256" key="2">
    <source>
        <dbReference type="ARBA" id="ARBA00023015"/>
    </source>
</evidence>
<evidence type="ECO:0000313" key="6">
    <source>
        <dbReference type="EMBL" id="UTV29594.1"/>
    </source>
</evidence>
<evidence type="ECO:0000256" key="1">
    <source>
        <dbReference type="ARBA" id="ARBA00009437"/>
    </source>
</evidence>
<dbReference type="InterPro" id="IPR036388">
    <property type="entry name" value="WH-like_DNA-bd_sf"/>
</dbReference>
<dbReference type="Gene3D" id="1.10.10.10">
    <property type="entry name" value="Winged helix-like DNA-binding domain superfamily/Winged helix DNA-binding domain"/>
    <property type="match status" value="1"/>
</dbReference>
<organism evidence="6 7">
    <name type="scientific">Photobacterium atrarenae</name>
    <dbReference type="NCBI Taxonomy" id="865757"/>
    <lineage>
        <taxon>Bacteria</taxon>
        <taxon>Pseudomonadati</taxon>
        <taxon>Pseudomonadota</taxon>
        <taxon>Gammaproteobacteria</taxon>
        <taxon>Vibrionales</taxon>
        <taxon>Vibrionaceae</taxon>
        <taxon>Photobacterium</taxon>
    </lineage>
</organism>